<feature type="domain" description="Peptidase C51" evidence="3">
    <location>
        <begin position="229"/>
        <end position="368"/>
    </location>
</feature>
<dbReference type="RefSeq" id="WP_172689743.1">
    <property type="nucleotide sequence ID" value="NZ_KY303941.1"/>
</dbReference>
<dbReference type="SUPFAM" id="SSF53955">
    <property type="entry name" value="Lysozyme-like"/>
    <property type="match status" value="1"/>
</dbReference>
<keyword evidence="4" id="KW-0614">Plasmid</keyword>
<dbReference type="SUPFAM" id="SSF54001">
    <property type="entry name" value="Cysteine proteinases"/>
    <property type="match status" value="1"/>
</dbReference>
<dbReference type="Pfam" id="PF05257">
    <property type="entry name" value="CHAP"/>
    <property type="match status" value="1"/>
</dbReference>
<accession>A0A1W6QXU8</accession>
<evidence type="ECO:0000256" key="2">
    <source>
        <dbReference type="SAM" id="Phobius"/>
    </source>
</evidence>
<reference evidence="4" key="1">
    <citation type="submission" date="2016-12" db="EMBL/GenBank/DDBJ databases">
        <title>Characterization of a Plasmid Isolated from Enterococcus faecalis found in the Fecal Material of a Blue Whale.</title>
        <authorList>
            <person name="McLaughlin R."/>
        </authorList>
    </citation>
    <scope>NUCLEOTIDE SEQUENCE</scope>
    <source>
        <strain evidence="4">3</strain>
        <plasmid evidence="4">pGTC3</plasmid>
    </source>
</reference>
<keyword evidence="2" id="KW-1133">Transmembrane helix</keyword>
<dbReference type="InterPro" id="IPR007921">
    <property type="entry name" value="CHAP_dom"/>
</dbReference>
<dbReference type="AlphaFoldDB" id="A0A1W6QXU8"/>
<dbReference type="PANTHER" id="PTHR34135">
    <property type="entry name" value="LYSOZYME"/>
    <property type="match status" value="1"/>
</dbReference>
<dbReference type="InterPro" id="IPR047194">
    <property type="entry name" value="CwlT-like_lysozyme"/>
</dbReference>
<evidence type="ECO:0000256" key="1">
    <source>
        <dbReference type="ARBA" id="ARBA00004241"/>
    </source>
</evidence>
<dbReference type="GO" id="GO:0009986">
    <property type="term" value="C:cell surface"/>
    <property type="evidence" value="ECO:0007669"/>
    <property type="project" value="UniProtKB-SubCell"/>
</dbReference>
<dbReference type="GO" id="GO:0016052">
    <property type="term" value="P:carbohydrate catabolic process"/>
    <property type="evidence" value="ECO:0007669"/>
    <property type="project" value="TreeGrafter"/>
</dbReference>
<name>A0A1W6QXU8_ENTFL</name>
<dbReference type="PROSITE" id="PS50911">
    <property type="entry name" value="CHAP"/>
    <property type="match status" value="1"/>
</dbReference>
<evidence type="ECO:0000259" key="3">
    <source>
        <dbReference type="PROSITE" id="PS50911"/>
    </source>
</evidence>
<dbReference type="EMBL" id="KY303941">
    <property type="protein sequence ID" value="ARO46265.1"/>
    <property type="molecule type" value="Genomic_DNA"/>
</dbReference>
<geneLocation type="plasmid" evidence="4">
    <name>pGTC3</name>
</geneLocation>
<keyword evidence="2" id="KW-0472">Membrane</keyword>
<dbReference type="Pfam" id="PF13702">
    <property type="entry name" value="Lysozyme_like"/>
    <property type="match status" value="1"/>
</dbReference>
<dbReference type="CDD" id="cd16891">
    <property type="entry name" value="CwlT-like"/>
    <property type="match status" value="1"/>
</dbReference>
<organism evidence="4">
    <name type="scientific">Enterococcus faecalis</name>
    <name type="common">Streptococcus faecalis</name>
    <dbReference type="NCBI Taxonomy" id="1351"/>
    <lineage>
        <taxon>Bacteria</taxon>
        <taxon>Bacillati</taxon>
        <taxon>Bacillota</taxon>
        <taxon>Bacilli</taxon>
        <taxon>Lactobacillales</taxon>
        <taxon>Enterococcaceae</taxon>
        <taxon>Enterococcus</taxon>
    </lineage>
</organism>
<dbReference type="Gene3D" id="3.90.1720.60">
    <property type="match status" value="1"/>
</dbReference>
<sequence>MKKLLKHKLLCWLLPGSFFLTIAIFFSVILLATGALFLAQADSASSGQGGNVSGVLGNQNLSPEVLAKKAIVEKYAKEENISEEVPVLLAIMMVESGGKEPDPMQSSESAGLPQFALADSESSIRQGVRYYKQCLNQARVLGNDRWTAVQSYNFGSNYNVFVSQNGKKHSTELADKYSLTVVAPSLGNTTGARYTYNDPIAIAYNGGYLYLNGGNFFYCDKVQRYVTSQQQEGSTGAINTLDGVLGQSLNNGECYGLTAYYVTQLGGPQLMGSNKWYASQIGTDYDWAAYGWEVILNPSYNDVRAGDVINFGQGGYAPQVYGHTGVVASVDGNGQFTTYEQNAEQGRVAAKYTRHWGKEYPIVTSLVRKK</sequence>
<protein>
    <submittedName>
        <fullName evidence="4">Amidase</fullName>
    </submittedName>
</protein>
<proteinExistence type="predicted"/>
<evidence type="ECO:0000313" key="4">
    <source>
        <dbReference type="EMBL" id="ARO46265.1"/>
    </source>
</evidence>
<dbReference type="InterPro" id="IPR023346">
    <property type="entry name" value="Lysozyme-like_dom_sf"/>
</dbReference>
<dbReference type="Gene3D" id="1.10.530.10">
    <property type="match status" value="1"/>
</dbReference>
<keyword evidence="2" id="KW-0812">Transmembrane</keyword>
<dbReference type="PANTHER" id="PTHR34135:SF3">
    <property type="entry name" value="PNEUMOCOCCAL VACCINE ANTIGEN A"/>
    <property type="match status" value="1"/>
</dbReference>
<comment type="subcellular location">
    <subcellularLocation>
        <location evidence="1">Cell surface</location>
    </subcellularLocation>
</comment>
<dbReference type="InterPro" id="IPR038765">
    <property type="entry name" value="Papain-like_cys_pep_sf"/>
</dbReference>
<feature type="transmembrane region" description="Helical" evidence="2">
    <location>
        <begin position="12"/>
        <end position="38"/>
    </location>
</feature>